<reference evidence="1 2" key="1">
    <citation type="submission" date="2014-12" db="EMBL/GenBank/DDBJ databases">
        <title>16Stimator: statistical estimation of ribosomal gene copy numbers from draft genome assemblies.</title>
        <authorList>
            <person name="Perisin M.A."/>
            <person name="Vetter M."/>
            <person name="Gilbert J.A."/>
            <person name="Bergelson J."/>
        </authorList>
    </citation>
    <scope>NUCLEOTIDE SEQUENCE [LARGE SCALE GENOMIC DNA]</scope>
    <source>
        <strain evidence="1 2">MEDvA23</strain>
    </source>
</reference>
<evidence type="ECO:0000313" key="2">
    <source>
        <dbReference type="Proteomes" id="UP000032067"/>
    </source>
</evidence>
<accession>A0A0D0L2R6</accession>
<dbReference type="Proteomes" id="UP000032067">
    <property type="component" value="Unassembled WGS sequence"/>
</dbReference>
<protein>
    <submittedName>
        <fullName evidence="1">Uncharacterized protein</fullName>
    </submittedName>
</protein>
<organism evidence="1 2">
    <name type="scientific">Variovorax paradoxus</name>
    <dbReference type="NCBI Taxonomy" id="34073"/>
    <lineage>
        <taxon>Bacteria</taxon>
        <taxon>Pseudomonadati</taxon>
        <taxon>Pseudomonadota</taxon>
        <taxon>Betaproteobacteria</taxon>
        <taxon>Burkholderiales</taxon>
        <taxon>Comamonadaceae</taxon>
        <taxon>Variovorax</taxon>
    </lineage>
</organism>
<dbReference type="AlphaFoldDB" id="A0A0D0L2R6"/>
<comment type="caution">
    <text evidence="1">The sequence shown here is derived from an EMBL/GenBank/DDBJ whole genome shotgun (WGS) entry which is preliminary data.</text>
</comment>
<proteinExistence type="predicted"/>
<evidence type="ECO:0000313" key="1">
    <source>
        <dbReference type="EMBL" id="KIQ32702.1"/>
    </source>
</evidence>
<dbReference type="EMBL" id="JXQQ01000026">
    <property type="protein sequence ID" value="KIQ32702.1"/>
    <property type="molecule type" value="Genomic_DNA"/>
</dbReference>
<gene>
    <name evidence="1" type="ORF">RT97_11625</name>
</gene>
<sequence>MMRKATPVAPHRAAVVLLAERNFNGSAAPHAAQQRAMATYESVLHVTARFEVVDAHERPDTVLEYTECLYRVSVSKRYPVLRGEVTYRLRDGTPLRRSSKGYFDTLDGVCRLFTVEAVEKSDAAC</sequence>
<name>A0A0D0L2R6_VARPD</name>